<dbReference type="PANTHER" id="PTHR30619:SF1">
    <property type="entry name" value="RECOMBINATION PROTEIN 2"/>
    <property type="match status" value="1"/>
</dbReference>
<protein>
    <recommendedName>
        <fullName evidence="3">MBL fold metallo-hydrolase</fullName>
    </recommendedName>
</protein>
<dbReference type="EMBL" id="JAAIWM010000002">
    <property type="protein sequence ID" value="NEY71194.1"/>
    <property type="molecule type" value="Genomic_DNA"/>
</dbReference>
<dbReference type="Gene3D" id="3.60.15.10">
    <property type="entry name" value="Ribonuclease Z/Hydroxyacylglutathione hydrolase-like"/>
    <property type="match status" value="1"/>
</dbReference>
<dbReference type="AlphaFoldDB" id="A0A6M0Q4P1"/>
<keyword evidence="2" id="KW-1185">Reference proteome</keyword>
<evidence type="ECO:0000313" key="2">
    <source>
        <dbReference type="Proteomes" id="UP000481043"/>
    </source>
</evidence>
<name>A0A6M0Q4P1_9BACI</name>
<evidence type="ECO:0008006" key="3">
    <source>
        <dbReference type="Google" id="ProtNLM"/>
    </source>
</evidence>
<dbReference type="InterPro" id="IPR052159">
    <property type="entry name" value="Competence_DNA_uptake"/>
</dbReference>
<accession>A0A6M0Q4P1</accession>
<dbReference type="Proteomes" id="UP000481043">
    <property type="component" value="Unassembled WGS sequence"/>
</dbReference>
<evidence type="ECO:0000313" key="1">
    <source>
        <dbReference type="EMBL" id="NEY71194.1"/>
    </source>
</evidence>
<dbReference type="RefSeq" id="WP_163178592.1">
    <property type="nucleotide sequence ID" value="NZ_JAAIWM010000002.1"/>
</dbReference>
<dbReference type="SUPFAM" id="SSF56281">
    <property type="entry name" value="Metallo-hydrolase/oxidoreductase"/>
    <property type="match status" value="1"/>
</dbReference>
<sequence length="278" mass="31582">MKRVLWLFCVVLVLAGFQEDQEVPTKIEKVDLKLMGDEVAFTFVNLPDGEATIIQNDKGEAILINTGNQNSKEHLKKTLDLYGVSSIQKIILTKLGPDYEGNLEWLTKEFSVQKLVVPSTVDKEDLPLQVPSIEKWGIGEKQLFPEIMVNVLQVLDEEKSMNLSLKYGEHRFLFMAVASKAEEEKLMKEYALKDVNILKVAEFASNNGTSQALLEAVDPQIAIIFNKQNLYPSADVLERLQNTWIDIYYTKQFGNITIRCSKENYEVITLTIESMNSL</sequence>
<dbReference type="InterPro" id="IPR036866">
    <property type="entry name" value="RibonucZ/Hydroxyglut_hydro"/>
</dbReference>
<comment type="caution">
    <text evidence="1">The sequence shown here is derived from an EMBL/GenBank/DDBJ whole genome shotgun (WGS) entry which is preliminary data.</text>
</comment>
<gene>
    <name evidence="1" type="ORF">G4D63_05505</name>
</gene>
<dbReference type="PANTHER" id="PTHR30619">
    <property type="entry name" value="DNA INTERNALIZATION/COMPETENCE PROTEIN COMEC/REC2"/>
    <property type="match status" value="1"/>
</dbReference>
<reference evidence="1 2" key="1">
    <citation type="submission" date="2020-02" db="EMBL/GenBank/DDBJ databases">
        <title>Bacillus aquiflavi sp. nov., isolated from yellow water of strong flavor Chinese baijiu in Yibin region of China.</title>
        <authorList>
            <person name="Xie J."/>
        </authorList>
    </citation>
    <scope>NUCLEOTIDE SEQUENCE [LARGE SCALE GENOMIC DNA]</scope>
    <source>
        <strain evidence="1 2">SA4</strain>
    </source>
</reference>
<proteinExistence type="predicted"/>
<organism evidence="1 2">
    <name type="scientific">Bacillus mesophilus</name>
    <dbReference type="NCBI Taxonomy" id="1808955"/>
    <lineage>
        <taxon>Bacteria</taxon>
        <taxon>Bacillati</taxon>
        <taxon>Bacillota</taxon>
        <taxon>Bacilli</taxon>
        <taxon>Bacillales</taxon>
        <taxon>Bacillaceae</taxon>
        <taxon>Bacillus</taxon>
    </lineage>
</organism>